<evidence type="ECO:0000256" key="1">
    <source>
        <dbReference type="ARBA" id="ARBA00004370"/>
    </source>
</evidence>
<reference evidence="7 8" key="1">
    <citation type="submission" date="2019-11" db="EMBL/GenBank/DDBJ databases">
        <title>Isolation of a new High Light Tolerant Cyanobacteria.</title>
        <authorList>
            <person name="Dobson Z."/>
            <person name="Vaughn N."/>
            <person name="Vaughn M."/>
            <person name="Fromme P."/>
            <person name="Mazor Y."/>
        </authorList>
    </citation>
    <scope>NUCLEOTIDE SEQUENCE [LARGE SCALE GENOMIC DNA]</scope>
    <source>
        <strain evidence="7 8">0216</strain>
    </source>
</reference>
<dbReference type="AlphaFoldDB" id="A0A844GWM6"/>
<dbReference type="GO" id="GO:0008610">
    <property type="term" value="P:lipid biosynthetic process"/>
    <property type="evidence" value="ECO:0007669"/>
    <property type="project" value="InterPro"/>
</dbReference>
<dbReference type="InterPro" id="IPR006694">
    <property type="entry name" value="Fatty_acid_hydroxylase"/>
</dbReference>
<evidence type="ECO:0000256" key="2">
    <source>
        <dbReference type="ARBA" id="ARBA00022692"/>
    </source>
</evidence>
<feature type="transmembrane region" description="Helical" evidence="5">
    <location>
        <begin position="123"/>
        <end position="142"/>
    </location>
</feature>
<feature type="domain" description="Fatty acid hydroxylase" evidence="6">
    <location>
        <begin position="78"/>
        <end position="213"/>
    </location>
</feature>
<dbReference type="GO" id="GO:0016491">
    <property type="term" value="F:oxidoreductase activity"/>
    <property type="evidence" value="ECO:0007669"/>
    <property type="project" value="InterPro"/>
</dbReference>
<evidence type="ECO:0000256" key="5">
    <source>
        <dbReference type="SAM" id="Phobius"/>
    </source>
</evidence>
<keyword evidence="2 5" id="KW-0812">Transmembrane</keyword>
<evidence type="ECO:0000256" key="4">
    <source>
        <dbReference type="ARBA" id="ARBA00023136"/>
    </source>
</evidence>
<evidence type="ECO:0000259" key="6">
    <source>
        <dbReference type="Pfam" id="PF04116"/>
    </source>
</evidence>
<evidence type="ECO:0000313" key="8">
    <source>
        <dbReference type="Proteomes" id="UP000437131"/>
    </source>
</evidence>
<organism evidence="7 8">
    <name type="scientific">Cyanobacterium aponinum 0216</name>
    <dbReference type="NCBI Taxonomy" id="2676140"/>
    <lineage>
        <taxon>Bacteria</taxon>
        <taxon>Bacillati</taxon>
        <taxon>Cyanobacteriota</taxon>
        <taxon>Cyanophyceae</taxon>
        <taxon>Oscillatoriophycideae</taxon>
        <taxon>Chroococcales</taxon>
        <taxon>Geminocystaceae</taxon>
        <taxon>Cyanobacterium</taxon>
    </lineage>
</organism>
<name>A0A844GWM6_9CHRO</name>
<sequence>MFPIIIFSLFFATTLLQSKQRKLLITKSLQDWFLDGIGLCFQGAIIPLLQIGIATHLYQKILPQSQGCLIIEPWLGFIISFVIVDYIYYWTHRLLFHEILFSVHAVHHSVTQMDMLGTSRNTLWSSLFLPYIWLNSLMLYLLSDYRGYAFGFLLTCLLDLWRHSSWNLPENNIIYRILNPWLILPQDHAHHHCGDKLGNFAANLKLWDIFHGTYIKPNYHDENMGITLNINIVQKLFFPFTPFNKED</sequence>
<proteinExistence type="predicted"/>
<dbReference type="Proteomes" id="UP000437131">
    <property type="component" value="Unassembled WGS sequence"/>
</dbReference>
<comment type="caution">
    <text evidence="7">The sequence shown here is derived from an EMBL/GenBank/DDBJ whole genome shotgun (WGS) entry which is preliminary data.</text>
</comment>
<accession>A0A844GWM6</accession>
<keyword evidence="3 5" id="KW-1133">Transmembrane helix</keyword>
<dbReference type="GO" id="GO:0005506">
    <property type="term" value="F:iron ion binding"/>
    <property type="evidence" value="ECO:0007669"/>
    <property type="project" value="InterPro"/>
</dbReference>
<dbReference type="EMBL" id="WMIA01000012">
    <property type="protein sequence ID" value="MTF39441.1"/>
    <property type="molecule type" value="Genomic_DNA"/>
</dbReference>
<dbReference type="PANTHER" id="PTHR11863">
    <property type="entry name" value="STEROL DESATURASE"/>
    <property type="match status" value="1"/>
</dbReference>
<keyword evidence="4 5" id="KW-0472">Membrane</keyword>
<dbReference type="Pfam" id="PF04116">
    <property type="entry name" value="FA_hydroxylase"/>
    <property type="match status" value="1"/>
</dbReference>
<dbReference type="RefSeq" id="WP_155084032.1">
    <property type="nucleotide sequence ID" value="NZ_WMIA01000012.1"/>
</dbReference>
<protein>
    <submittedName>
        <fullName evidence="7">Sterol desaturase family protein</fullName>
    </submittedName>
</protein>
<evidence type="ECO:0000256" key="3">
    <source>
        <dbReference type="ARBA" id="ARBA00022989"/>
    </source>
</evidence>
<gene>
    <name evidence="7" type="ORF">GGC33_10945</name>
</gene>
<dbReference type="InterPro" id="IPR050307">
    <property type="entry name" value="Sterol_Desaturase_Related"/>
</dbReference>
<evidence type="ECO:0000313" key="7">
    <source>
        <dbReference type="EMBL" id="MTF39441.1"/>
    </source>
</evidence>
<comment type="subcellular location">
    <subcellularLocation>
        <location evidence="1">Membrane</location>
    </subcellularLocation>
</comment>
<dbReference type="GO" id="GO:0016020">
    <property type="term" value="C:membrane"/>
    <property type="evidence" value="ECO:0007669"/>
    <property type="project" value="UniProtKB-SubCell"/>
</dbReference>
<feature type="transmembrane region" description="Helical" evidence="5">
    <location>
        <begin position="36"/>
        <end position="58"/>
    </location>
</feature>
<feature type="transmembrane region" description="Helical" evidence="5">
    <location>
        <begin position="70"/>
        <end position="90"/>
    </location>
</feature>